<dbReference type="AlphaFoldDB" id="A0A7N2M929"/>
<dbReference type="Pfam" id="PF00931">
    <property type="entry name" value="NB-ARC"/>
    <property type="match status" value="1"/>
</dbReference>
<feature type="domain" description="Disease resistance R13L4/SHOC-2-like LRR" evidence="8">
    <location>
        <begin position="492"/>
        <end position="704"/>
    </location>
</feature>
<keyword evidence="4" id="KW-0067">ATP-binding</keyword>
<dbReference type="EMBL" id="LRBV02000008">
    <property type="status" value="NOT_ANNOTATED_CDS"/>
    <property type="molecule type" value="Genomic_DNA"/>
</dbReference>
<dbReference type="InterPro" id="IPR027417">
    <property type="entry name" value="P-loop_NTPase"/>
</dbReference>
<dbReference type="InterPro" id="IPR032675">
    <property type="entry name" value="LRR_dom_sf"/>
</dbReference>
<reference evidence="9 10" key="1">
    <citation type="journal article" date="2016" name="G3 (Bethesda)">
        <title>First Draft Assembly and Annotation of the Genome of a California Endemic Oak Quercus lobata Nee (Fagaceae).</title>
        <authorList>
            <person name="Sork V.L."/>
            <person name="Fitz-Gibbon S.T."/>
            <person name="Puiu D."/>
            <person name="Crepeau M."/>
            <person name="Gugger P.F."/>
            <person name="Sherman R."/>
            <person name="Stevens K."/>
            <person name="Langley C.H."/>
            <person name="Pellegrini M."/>
            <person name="Salzberg S.L."/>
        </authorList>
    </citation>
    <scope>NUCLEOTIDE SEQUENCE [LARGE SCALE GENOMIC DNA]</scope>
    <source>
        <strain evidence="9 10">cv. SW786</strain>
    </source>
</reference>
<reference evidence="9" key="2">
    <citation type="submission" date="2021-01" db="UniProtKB">
        <authorList>
            <consortium name="EnsemblPlants"/>
        </authorList>
    </citation>
    <scope>IDENTIFICATION</scope>
</reference>
<evidence type="ECO:0000256" key="4">
    <source>
        <dbReference type="ARBA" id="ARBA00022840"/>
    </source>
</evidence>
<name>A0A7N2M929_QUELO</name>
<dbReference type="GO" id="GO:0043531">
    <property type="term" value="F:ADP binding"/>
    <property type="evidence" value="ECO:0007669"/>
    <property type="project" value="InterPro"/>
</dbReference>
<feature type="domain" description="Disease resistance N-terminal" evidence="6">
    <location>
        <begin position="5"/>
        <end position="89"/>
    </location>
</feature>
<evidence type="ECO:0000259" key="8">
    <source>
        <dbReference type="Pfam" id="PF23598"/>
    </source>
</evidence>
<dbReference type="GO" id="GO:0051707">
    <property type="term" value="P:response to other organism"/>
    <property type="evidence" value="ECO:0007669"/>
    <property type="project" value="UniProtKB-ARBA"/>
</dbReference>
<dbReference type="GO" id="GO:0006952">
    <property type="term" value="P:defense response"/>
    <property type="evidence" value="ECO:0007669"/>
    <property type="project" value="UniProtKB-KW"/>
</dbReference>
<dbReference type="Proteomes" id="UP000594261">
    <property type="component" value="Chromosome 8"/>
</dbReference>
<feature type="domain" description="NB-ARC" evidence="5">
    <location>
        <begin position="175"/>
        <end position="347"/>
    </location>
</feature>
<sequence>MAESAVNIVIEKLVLLLVQEARLLKGIHEKVSGIKCELEMIQSFLKDADVKAEKEDMSNVVKIWVKQVREEAYHIEDVIDEYILHFVNQPYRQTRYFYFLQKVFQFTVNLTARHVIASKIQDITKNLKERREMAISYRFNTIEQGGPSNDARSVTWHDPRVASLFIEEAEVVGIESHRDKLISYLVEAQSNRIVISTVGIGGVGKTTLVKKVYENEVVVAHFDCRAWITVSQSYQSEELLRNMIKQFYKSRKELVPVEIDTMKETPLMEQLRLCLHEHRYLVVFDDIWEKQFWDFIELALPNNEKGSRILITSRNEDVAPSNYLYRLPILPLEKAWELFCKKVFRNEGGNCPPELVELSHAIVERCEGLPLAIVAISSLLSTKDKVFYEFHKLHESLSSELKKEMQGITLEEVAHGYLNQLIHRSLVQVEEVDSKGMCRSCRVHDMLHEVILSRSEELSFSLVSMQNASSDRIGRRVSIQNNDTEFAIDFQQPVKIHNGIGCLQFLQKLCKIEANSAALIEELGSLVQLRKLQISKLKRENGMALCTALEKMSLLRSLRINAVSEEEVLELQSMSSPLPLLQSLYLSGRLEKLPKWISKLKSIVRIGLHWSGLMDDPLKVLQALPNLMELGFYNVYGGEQLHIEGGGFQKLKILLLENFERLNRLTIDEGALSLLENLAIGSSPQLKEVPSGIPHLKNLKNIEFYDMPTEFVLSLQPDEGHNFGKVKHVASVRFWYRIQGEHYKIYKLGESELLERLRRLQMPTSQGFQVTDQTGYCSVLNQVFSVAVVLQPSLLQVLLLCLVLFGLPVLKQPPEELELPLLSSQSGNESSFDSGRAM</sequence>
<dbReference type="Gene3D" id="1.10.8.430">
    <property type="entry name" value="Helical domain of apoptotic protease-activating factors"/>
    <property type="match status" value="1"/>
</dbReference>
<dbReference type="InterPro" id="IPR038005">
    <property type="entry name" value="RX-like_CC"/>
</dbReference>
<dbReference type="PANTHER" id="PTHR36766">
    <property type="entry name" value="PLANT BROAD-SPECTRUM MILDEW RESISTANCE PROTEIN RPW8"/>
    <property type="match status" value="1"/>
</dbReference>
<dbReference type="InterPro" id="IPR058922">
    <property type="entry name" value="WHD_DRP"/>
</dbReference>
<dbReference type="Pfam" id="PF18052">
    <property type="entry name" value="Rx_N"/>
    <property type="match status" value="1"/>
</dbReference>
<evidence type="ECO:0000256" key="3">
    <source>
        <dbReference type="ARBA" id="ARBA00022821"/>
    </source>
</evidence>
<dbReference type="InterPro" id="IPR055414">
    <property type="entry name" value="LRR_R13L4/SHOC2-like"/>
</dbReference>
<evidence type="ECO:0008006" key="11">
    <source>
        <dbReference type="Google" id="ProtNLM"/>
    </source>
</evidence>
<organism evidence="9 10">
    <name type="scientific">Quercus lobata</name>
    <name type="common">Valley oak</name>
    <dbReference type="NCBI Taxonomy" id="97700"/>
    <lineage>
        <taxon>Eukaryota</taxon>
        <taxon>Viridiplantae</taxon>
        <taxon>Streptophyta</taxon>
        <taxon>Embryophyta</taxon>
        <taxon>Tracheophyta</taxon>
        <taxon>Spermatophyta</taxon>
        <taxon>Magnoliopsida</taxon>
        <taxon>eudicotyledons</taxon>
        <taxon>Gunneridae</taxon>
        <taxon>Pentapetalae</taxon>
        <taxon>rosids</taxon>
        <taxon>fabids</taxon>
        <taxon>Fagales</taxon>
        <taxon>Fagaceae</taxon>
        <taxon>Quercus</taxon>
    </lineage>
</organism>
<keyword evidence="3" id="KW-0611">Plant defense</keyword>
<dbReference type="GO" id="GO:0005524">
    <property type="term" value="F:ATP binding"/>
    <property type="evidence" value="ECO:0007669"/>
    <property type="project" value="UniProtKB-KW"/>
</dbReference>
<dbReference type="Gene3D" id="3.40.50.300">
    <property type="entry name" value="P-loop containing nucleotide triphosphate hydrolases"/>
    <property type="match status" value="1"/>
</dbReference>
<dbReference type="PRINTS" id="PR00364">
    <property type="entry name" value="DISEASERSIST"/>
</dbReference>
<dbReference type="Gramene" id="QL08p002710:mrna">
    <property type="protein sequence ID" value="QL08p002710:mrna"/>
    <property type="gene ID" value="QL08p002710"/>
</dbReference>
<proteinExistence type="predicted"/>
<dbReference type="SUPFAM" id="SSF52540">
    <property type="entry name" value="P-loop containing nucleoside triphosphate hydrolases"/>
    <property type="match status" value="1"/>
</dbReference>
<dbReference type="FunFam" id="3.40.50.300:FF:001091">
    <property type="entry name" value="Probable disease resistance protein At1g61300"/>
    <property type="match status" value="1"/>
</dbReference>
<evidence type="ECO:0000313" key="9">
    <source>
        <dbReference type="EnsemblPlants" id="QL08p002710:mrna"/>
    </source>
</evidence>
<evidence type="ECO:0000259" key="7">
    <source>
        <dbReference type="Pfam" id="PF23559"/>
    </source>
</evidence>
<dbReference type="OMA" id="CELEMIQ"/>
<dbReference type="CDD" id="cd14798">
    <property type="entry name" value="RX-CC_like"/>
    <property type="match status" value="1"/>
</dbReference>
<dbReference type="PANTHER" id="PTHR36766:SF63">
    <property type="entry name" value="NB-ARC DOMAIN-CONTAINING PROTEIN"/>
    <property type="match status" value="1"/>
</dbReference>
<evidence type="ECO:0000256" key="2">
    <source>
        <dbReference type="ARBA" id="ARBA00022741"/>
    </source>
</evidence>
<evidence type="ECO:0000256" key="1">
    <source>
        <dbReference type="ARBA" id="ARBA00022737"/>
    </source>
</evidence>
<accession>A0A7N2M929</accession>
<dbReference type="InterPro" id="IPR041118">
    <property type="entry name" value="Rx_N"/>
</dbReference>
<dbReference type="InterPro" id="IPR002182">
    <property type="entry name" value="NB-ARC"/>
</dbReference>
<dbReference type="Gene3D" id="3.80.10.10">
    <property type="entry name" value="Ribonuclease Inhibitor"/>
    <property type="match status" value="1"/>
</dbReference>
<evidence type="ECO:0000259" key="5">
    <source>
        <dbReference type="Pfam" id="PF00931"/>
    </source>
</evidence>
<keyword evidence="1" id="KW-0677">Repeat</keyword>
<dbReference type="Pfam" id="PF23559">
    <property type="entry name" value="WHD_DRP"/>
    <property type="match status" value="1"/>
</dbReference>
<dbReference type="Gene3D" id="1.20.5.4130">
    <property type="match status" value="1"/>
</dbReference>
<evidence type="ECO:0000313" key="10">
    <source>
        <dbReference type="Proteomes" id="UP000594261"/>
    </source>
</evidence>
<dbReference type="Pfam" id="PF23598">
    <property type="entry name" value="LRR_14"/>
    <property type="match status" value="1"/>
</dbReference>
<feature type="domain" description="Disease resistance protein winged helix" evidence="7">
    <location>
        <begin position="404"/>
        <end position="451"/>
    </location>
</feature>
<protein>
    <recommendedName>
        <fullName evidence="11">Disease resistance protein RPM1-like</fullName>
    </recommendedName>
</protein>
<dbReference type="EnsemblPlants" id="QL08p002710:mrna">
    <property type="protein sequence ID" value="QL08p002710:mrna"/>
    <property type="gene ID" value="QL08p002710"/>
</dbReference>
<dbReference type="InterPro" id="IPR042197">
    <property type="entry name" value="Apaf_helical"/>
</dbReference>
<dbReference type="InParanoid" id="A0A7N2M929"/>
<dbReference type="SUPFAM" id="SSF52058">
    <property type="entry name" value="L domain-like"/>
    <property type="match status" value="1"/>
</dbReference>
<evidence type="ECO:0000259" key="6">
    <source>
        <dbReference type="Pfam" id="PF18052"/>
    </source>
</evidence>
<keyword evidence="10" id="KW-1185">Reference proteome</keyword>
<keyword evidence="2" id="KW-0547">Nucleotide-binding</keyword>